<organism evidence="6 7">
    <name type="scientific">Dimorphilus gyrociliatus</name>
    <dbReference type="NCBI Taxonomy" id="2664684"/>
    <lineage>
        <taxon>Eukaryota</taxon>
        <taxon>Metazoa</taxon>
        <taxon>Spiralia</taxon>
        <taxon>Lophotrochozoa</taxon>
        <taxon>Annelida</taxon>
        <taxon>Polychaeta</taxon>
        <taxon>Polychaeta incertae sedis</taxon>
        <taxon>Dinophilidae</taxon>
        <taxon>Dimorphilus</taxon>
    </lineage>
</organism>
<dbReference type="EMBL" id="CAJFCJ010000005">
    <property type="protein sequence ID" value="CAD5114641.1"/>
    <property type="molecule type" value="Genomic_DNA"/>
</dbReference>
<feature type="domain" description="RING-type" evidence="5">
    <location>
        <begin position="8"/>
        <end position="56"/>
    </location>
</feature>
<evidence type="ECO:0000259" key="5">
    <source>
        <dbReference type="PROSITE" id="PS50089"/>
    </source>
</evidence>
<evidence type="ECO:0000256" key="1">
    <source>
        <dbReference type="ARBA" id="ARBA00022771"/>
    </source>
</evidence>
<dbReference type="CDD" id="cd16448">
    <property type="entry name" value="RING-H2"/>
    <property type="match status" value="1"/>
</dbReference>
<keyword evidence="1 3" id="KW-0863">Zinc-finger</keyword>
<accession>A0A7I8VGW1</accession>
<dbReference type="OrthoDB" id="6084636at2759"/>
<dbReference type="SUPFAM" id="SSF57850">
    <property type="entry name" value="RING/U-box"/>
    <property type="match status" value="1"/>
</dbReference>
<dbReference type="InterPro" id="IPR013083">
    <property type="entry name" value="Znf_RING/FYVE/PHD"/>
</dbReference>
<dbReference type="GO" id="GO:0008270">
    <property type="term" value="F:zinc ion binding"/>
    <property type="evidence" value="ECO:0007669"/>
    <property type="project" value="UniProtKB-KW"/>
</dbReference>
<dbReference type="AlphaFoldDB" id="A0A7I8VGW1"/>
<protein>
    <recommendedName>
        <fullName evidence="5">RING-type domain-containing protein</fullName>
    </recommendedName>
</protein>
<dbReference type="Gene3D" id="3.30.40.10">
    <property type="entry name" value="Zinc/RING finger domain, C3HC4 (zinc finger)"/>
    <property type="match status" value="1"/>
</dbReference>
<gene>
    <name evidence="6" type="ORF">DGYR_LOCUS3468</name>
</gene>
<keyword evidence="4" id="KW-0175">Coiled coil</keyword>
<feature type="coiled-coil region" evidence="4">
    <location>
        <begin position="103"/>
        <end position="163"/>
    </location>
</feature>
<keyword evidence="2" id="KW-0862">Zinc</keyword>
<name>A0A7I8VGW1_9ANNE</name>
<dbReference type="PROSITE" id="PS50089">
    <property type="entry name" value="ZF_RING_2"/>
    <property type="match status" value="1"/>
</dbReference>
<proteinExistence type="predicted"/>
<evidence type="ECO:0000256" key="4">
    <source>
        <dbReference type="SAM" id="Coils"/>
    </source>
</evidence>
<evidence type="ECO:0000256" key="3">
    <source>
        <dbReference type="PROSITE-ProRule" id="PRU00175"/>
    </source>
</evidence>
<dbReference type="Proteomes" id="UP000549394">
    <property type="component" value="Unassembled WGS sequence"/>
</dbReference>
<evidence type="ECO:0000313" key="7">
    <source>
        <dbReference type="Proteomes" id="UP000549394"/>
    </source>
</evidence>
<reference evidence="6 7" key="1">
    <citation type="submission" date="2020-08" db="EMBL/GenBank/DDBJ databases">
        <authorList>
            <person name="Hejnol A."/>
        </authorList>
    </citation>
    <scope>NUCLEOTIDE SEQUENCE [LARGE SCALE GENOMIC DNA]</scope>
</reference>
<comment type="caution">
    <text evidence="6">The sequence shown here is derived from an EMBL/GenBank/DDBJ whole genome shotgun (WGS) entry which is preliminary data.</text>
</comment>
<evidence type="ECO:0000256" key="2">
    <source>
        <dbReference type="ARBA" id="ARBA00022833"/>
    </source>
</evidence>
<evidence type="ECO:0000313" key="6">
    <source>
        <dbReference type="EMBL" id="CAD5114641.1"/>
    </source>
</evidence>
<keyword evidence="1 3" id="KW-0479">Metal-binding</keyword>
<dbReference type="InterPro" id="IPR001841">
    <property type="entry name" value="Znf_RING"/>
</dbReference>
<keyword evidence="7" id="KW-1185">Reference proteome</keyword>
<sequence length="483" mass="56421">MDKNQINCLICFNKVESELCNNLSCRYGHFFHIACLEKFARFKQKRNNEFICPTCNKEGTKAKQNVNTSITVEDTDDSCDEGMDTETLKNNLHDDNCNATNFEEKLLKEIEKIQEDKKIELKKLDHEKKYLTAEINKKEAILKEELESFYKDKETKIRNLIDETKTFQNIQEGMTSALFQSGLNDMREKLISCIDHNIKRKAVFNRSQSVFMGEIFYPHLDEPAKQFCIQLDRIPTKVVFKNPGFYALVHIDEPQRSEIINIEMNKVMMSSETDIGDLSRTYDGRLSFISLWNEIPTIFFLDTCGIVNGSREVSYLNKNAPLPLYFYLKDNICYFSTRILHVYNKQHNTYLFSFILKEDVKIFDSRIIEDDIYIVDSRQKVVYFDTIGQKMIEIPIYFKEGPFSFQKDIISELKNGSFILSSGDFLFFIDPMAKTAVGFKMDIIFPDGLLLNYCMTDEEVIFCVADHDDESRLKLKYFSIKPN</sequence>